<sequence>MRPQRPGISVVIAAYDPLPVLGVQLDGLAEQDYDGPVEVVVSDNRGDERVREFVASHPLADRIPVRWIDSSGTAGTPHARNAGTRAAIHPLVAYCDQDDRVHPGWLTALAEAAAEHDLVGGPLERDTLNDPVVARFRALPEPDSLPVLARFLPITFGCNLAIWRDAFEAVGGWDESYLNAGSDVEFCWRAQTLGYSLGFAPDAMVAYRYRTGLRETWDQACDYAIEEAGVAKRFRAPGRQWYWFFLHLGVSIGLAPVWPWAWSRARRGEWCWVTGNLVGRIRGSIRHRYPYP</sequence>
<keyword evidence="1" id="KW-0328">Glycosyltransferase</keyword>
<proteinExistence type="predicted"/>
<dbReference type="Proteomes" id="UP001156484">
    <property type="component" value="Chromosome"/>
</dbReference>
<evidence type="ECO:0000313" key="1">
    <source>
        <dbReference type="EMBL" id="UYP19738.1"/>
    </source>
</evidence>
<keyword evidence="1" id="KW-0808">Transferase</keyword>
<gene>
    <name evidence="1" type="ORF">OED52_04040</name>
</gene>
<reference evidence="1" key="1">
    <citation type="submission" date="2022-10" db="EMBL/GenBank/DDBJ databases">
        <title>Rhodococcus ferula Z13 complete genome.</title>
        <authorList>
            <person name="Long X."/>
            <person name="Zang M."/>
        </authorList>
    </citation>
    <scope>NUCLEOTIDE SEQUENCE</scope>
    <source>
        <strain evidence="1">Z13</strain>
    </source>
</reference>
<keyword evidence="2" id="KW-1185">Reference proteome</keyword>
<protein>
    <submittedName>
        <fullName evidence="1">Glycosyltransferase</fullName>
        <ecNumber evidence="1">2.4.-.-</ecNumber>
    </submittedName>
</protein>
<evidence type="ECO:0000313" key="2">
    <source>
        <dbReference type="Proteomes" id="UP001156484"/>
    </source>
</evidence>
<accession>A0ACD4DJ63</accession>
<name>A0ACD4DJ63_9NOCA</name>
<dbReference type="EMBL" id="CP107551">
    <property type="protein sequence ID" value="UYP19738.1"/>
    <property type="molecule type" value="Genomic_DNA"/>
</dbReference>
<organism evidence="1 2">
    <name type="scientific">Rhodococcus sacchari</name>
    <dbReference type="NCBI Taxonomy" id="2962047"/>
    <lineage>
        <taxon>Bacteria</taxon>
        <taxon>Bacillati</taxon>
        <taxon>Actinomycetota</taxon>
        <taxon>Actinomycetes</taxon>
        <taxon>Mycobacteriales</taxon>
        <taxon>Nocardiaceae</taxon>
        <taxon>Rhodococcus</taxon>
    </lineage>
</organism>
<dbReference type="EC" id="2.4.-.-" evidence="1"/>